<dbReference type="AlphaFoldDB" id="A0A0F9BYJ6"/>
<protein>
    <recommendedName>
        <fullName evidence="1">IclR-ED domain-containing protein</fullName>
    </recommendedName>
</protein>
<dbReference type="InterPro" id="IPR029016">
    <property type="entry name" value="GAF-like_dom_sf"/>
</dbReference>
<comment type="caution">
    <text evidence="2">The sequence shown here is derived from an EMBL/GenBank/DDBJ whole genome shotgun (WGS) entry which is preliminary data.</text>
</comment>
<dbReference type="InterPro" id="IPR014757">
    <property type="entry name" value="Tscrpt_reg_IclR_C"/>
</dbReference>
<dbReference type="SUPFAM" id="SSF55781">
    <property type="entry name" value="GAF domain-like"/>
    <property type="match status" value="1"/>
</dbReference>
<dbReference type="Gene3D" id="3.30.450.40">
    <property type="match status" value="1"/>
</dbReference>
<name>A0A0F9BYJ6_9ZZZZ</name>
<reference evidence="2" key="1">
    <citation type="journal article" date="2015" name="Nature">
        <title>Complex archaea that bridge the gap between prokaryotes and eukaryotes.</title>
        <authorList>
            <person name="Spang A."/>
            <person name="Saw J.H."/>
            <person name="Jorgensen S.L."/>
            <person name="Zaremba-Niedzwiedzka K."/>
            <person name="Martijn J."/>
            <person name="Lind A.E."/>
            <person name="van Eijk R."/>
            <person name="Schleper C."/>
            <person name="Guy L."/>
            <person name="Ettema T.J."/>
        </authorList>
    </citation>
    <scope>NUCLEOTIDE SEQUENCE</scope>
</reference>
<dbReference type="Pfam" id="PF01614">
    <property type="entry name" value="IclR_C"/>
    <property type="match status" value="1"/>
</dbReference>
<evidence type="ECO:0000313" key="2">
    <source>
        <dbReference type="EMBL" id="KKL26959.1"/>
    </source>
</evidence>
<accession>A0A0F9BYJ6</accession>
<gene>
    <name evidence="2" type="ORF">LCGC14_2390040</name>
</gene>
<evidence type="ECO:0000259" key="1">
    <source>
        <dbReference type="PROSITE" id="PS51078"/>
    </source>
</evidence>
<dbReference type="EMBL" id="LAZR01035646">
    <property type="protein sequence ID" value="KKL26959.1"/>
    <property type="molecule type" value="Genomic_DNA"/>
</dbReference>
<organism evidence="2">
    <name type="scientific">marine sediment metagenome</name>
    <dbReference type="NCBI Taxonomy" id="412755"/>
    <lineage>
        <taxon>unclassified sequences</taxon>
        <taxon>metagenomes</taxon>
        <taxon>ecological metagenomes</taxon>
    </lineage>
</organism>
<sequence>MLGEMSEGERDSLLATLELNAVTGSTLTDLDALRRDLKKAATAGIYVTEGENVSEVMALAAPTRVAGEVYGIAVAGPIERMQRNRDAIETALKATCASIGGDFG</sequence>
<dbReference type="PROSITE" id="PS51078">
    <property type="entry name" value="ICLR_ED"/>
    <property type="match status" value="1"/>
</dbReference>
<proteinExistence type="predicted"/>
<feature type="domain" description="IclR-ED" evidence="1">
    <location>
        <begin position="1"/>
        <end position="104"/>
    </location>
</feature>